<protein>
    <submittedName>
        <fullName evidence="2">Glyoxalase superfamily protein</fullName>
    </submittedName>
</protein>
<dbReference type="Pfam" id="PF00903">
    <property type="entry name" value="Glyoxalase"/>
    <property type="match status" value="1"/>
</dbReference>
<dbReference type="Proteomes" id="UP001165498">
    <property type="component" value="Unassembled WGS sequence"/>
</dbReference>
<evidence type="ECO:0000313" key="2">
    <source>
        <dbReference type="EMBL" id="MCQ4164046.1"/>
    </source>
</evidence>
<evidence type="ECO:0000259" key="1">
    <source>
        <dbReference type="PROSITE" id="PS51819"/>
    </source>
</evidence>
<dbReference type="InterPro" id="IPR029068">
    <property type="entry name" value="Glyas_Bleomycin-R_OHBP_Dase"/>
</dbReference>
<dbReference type="EMBL" id="JANFQO010000003">
    <property type="protein sequence ID" value="MCQ4164046.1"/>
    <property type="molecule type" value="Genomic_DNA"/>
</dbReference>
<organism evidence="2 3">
    <name type="scientific">Tahibacter harae</name>
    <dbReference type="NCBI Taxonomy" id="2963937"/>
    <lineage>
        <taxon>Bacteria</taxon>
        <taxon>Pseudomonadati</taxon>
        <taxon>Pseudomonadota</taxon>
        <taxon>Gammaproteobacteria</taxon>
        <taxon>Lysobacterales</taxon>
        <taxon>Rhodanobacteraceae</taxon>
        <taxon>Tahibacter</taxon>
    </lineage>
</organism>
<gene>
    <name evidence="2" type="ORF">NM961_04915</name>
</gene>
<dbReference type="PROSITE" id="PS51819">
    <property type="entry name" value="VOC"/>
    <property type="match status" value="1"/>
</dbReference>
<dbReference type="Gene3D" id="3.10.180.10">
    <property type="entry name" value="2,3-Dihydroxybiphenyl 1,2-Dioxygenase, domain 1"/>
    <property type="match status" value="1"/>
</dbReference>
<dbReference type="SUPFAM" id="SSF54593">
    <property type="entry name" value="Glyoxalase/Bleomycin resistance protein/Dihydroxybiphenyl dioxygenase"/>
    <property type="match status" value="1"/>
</dbReference>
<keyword evidence="3" id="KW-1185">Reference proteome</keyword>
<comment type="caution">
    <text evidence="2">The sequence shown here is derived from an EMBL/GenBank/DDBJ whole genome shotgun (WGS) entry which is preliminary data.</text>
</comment>
<reference evidence="2" key="1">
    <citation type="submission" date="2022-07" db="EMBL/GenBank/DDBJ databases">
        <title>Tahibacter sp., a new gammaproteobacterium isolated from the silt sample collected at pig farm.</title>
        <authorList>
            <person name="Chen H."/>
        </authorList>
    </citation>
    <scope>NUCLEOTIDE SEQUENCE</scope>
    <source>
        <strain evidence="2">P2K</strain>
    </source>
</reference>
<accession>A0ABT1QND6</accession>
<sequence length="138" mass="14968">MNSTARPASVIPLRYVASVDSLRDFYLEQLGFDHLMGMVGKDGQLDFAIVQRGGAMLMLARPQDGGSLTAGALEIYVEVEDVDAYHAELSGRGVAIAQAPATQWWGDRNFSVVDPVGHTLWFYKTVAEPQPPAGVTMI</sequence>
<evidence type="ECO:0000313" key="3">
    <source>
        <dbReference type="Proteomes" id="UP001165498"/>
    </source>
</evidence>
<dbReference type="InterPro" id="IPR004360">
    <property type="entry name" value="Glyas_Fos-R_dOase_dom"/>
</dbReference>
<dbReference type="InterPro" id="IPR037523">
    <property type="entry name" value="VOC_core"/>
</dbReference>
<name>A0ABT1QND6_9GAMM</name>
<feature type="domain" description="VOC" evidence="1">
    <location>
        <begin position="6"/>
        <end position="125"/>
    </location>
</feature>
<dbReference type="RefSeq" id="WP_255912044.1">
    <property type="nucleotide sequence ID" value="NZ_JANFQO010000003.1"/>
</dbReference>
<proteinExistence type="predicted"/>